<reference evidence="1" key="1">
    <citation type="journal article" date="2023" name="Mol. Phylogenet. Evol.">
        <title>Genome-scale phylogeny and comparative genomics of the fungal order Sordariales.</title>
        <authorList>
            <person name="Hensen N."/>
            <person name="Bonometti L."/>
            <person name="Westerberg I."/>
            <person name="Brannstrom I.O."/>
            <person name="Guillou S."/>
            <person name="Cros-Aarteil S."/>
            <person name="Calhoun S."/>
            <person name="Haridas S."/>
            <person name="Kuo A."/>
            <person name="Mondo S."/>
            <person name="Pangilinan J."/>
            <person name="Riley R."/>
            <person name="LaButti K."/>
            <person name="Andreopoulos B."/>
            <person name="Lipzen A."/>
            <person name="Chen C."/>
            <person name="Yan M."/>
            <person name="Daum C."/>
            <person name="Ng V."/>
            <person name="Clum A."/>
            <person name="Steindorff A."/>
            <person name="Ohm R.A."/>
            <person name="Martin F."/>
            <person name="Silar P."/>
            <person name="Natvig D.O."/>
            <person name="Lalanne C."/>
            <person name="Gautier V."/>
            <person name="Ament-Velasquez S.L."/>
            <person name="Kruys A."/>
            <person name="Hutchinson M.I."/>
            <person name="Powell A.J."/>
            <person name="Barry K."/>
            <person name="Miller A.N."/>
            <person name="Grigoriev I.V."/>
            <person name="Debuchy R."/>
            <person name="Gladieux P."/>
            <person name="Hiltunen Thoren M."/>
            <person name="Johannesson H."/>
        </authorList>
    </citation>
    <scope>NUCLEOTIDE SEQUENCE</scope>
    <source>
        <strain evidence="1">CBS 168.71</strain>
    </source>
</reference>
<dbReference type="GeneID" id="87841765"/>
<comment type="caution">
    <text evidence="1">The sequence shown here is derived from an EMBL/GenBank/DDBJ whole genome shotgun (WGS) entry which is preliminary data.</text>
</comment>
<dbReference type="Proteomes" id="UP001278766">
    <property type="component" value="Unassembled WGS sequence"/>
</dbReference>
<gene>
    <name evidence="1" type="ORF">B0H64DRAFT_410870</name>
</gene>
<accession>A0AAE0LN13</accession>
<protein>
    <submittedName>
        <fullName evidence="1">Uncharacterized protein</fullName>
    </submittedName>
</protein>
<reference evidence="1" key="2">
    <citation type="submission" date="2023-06" db="EMBL/GenBank/DDBJ databases">
        <authorList>
            <consortium name="Lawrence Berkeley National Laboratory"/>
            <person name="Haridas S."/>
            <person name="Hensen N."/>
            <person name="Bonometti L."/>
            <person name="Westerberg I."/>
            <person name="Brannstrom I.O."/>
            <person name="Guillou S."/>
            <person name="Cros-Aarteil S."/>
            <person name="Calhoun S."/>
            <person name="Kuo A."/>
            <person name="Mondo S."/>
            <person name="Pangilinan J."/>
            <person name="Riley R."/>
            <person name="Labutti K."/>
            <person name="Andreopoulos B."/>
            <person name="Lipzen A."/>
            <person name="Chen C."/>
            <person name="Yanf M."/>
            <person name="Daum C."/>
            <person name="Ng V."/>
            <person name="Clum A."/>
            <person name="Steindorff A."/>
            <person name="Ohm R."/>
            <person name="Martin F."/>
            <person name="Silar P."/>
            <person name="Natvig D."/>
            <person name="Lalanne C."/>
            <person name="Gautier V."/>
            <person name="Ament-Velasquez S.L."/>
            <person name="Kruys A."/>
            <person name="Hutchinson M.I."/>
            <person name="Powell A.J."/>
            <person name="Barry K."/>
            <person name="Miller A.N."/>
            <person name="Grigoriev I.V."/>
            <person name="Debuchy R."/>
            <person name="Gladieux P."/>
            <person name="Thoren M.H."/>
            <person name="Johannesson H."/>
        </authorList>
    </citation>
    <scope>NUCLEOTIDE SEQUENCE</scope>
    <source>
        <strain evidence="1">CBS 168.71</strain>
    </source>
</reference>
<evidence type="ECO:0000313" key="1">
    <source>
        <dbReference type="EMBL" id="KAK3290885.1"/>
    </source>
</evidence>
<organism evidence="1 2">
    <name type="scientific">Chaetomium fimeti</name>
    <dbReference type="NCBI Taxonomy" id="1854472"/>
    <lineage>
        <taxon>Eukaryota</taxon>
        <taxon>Fungi</taxon>
        <taxon>Dikarya</taxon>
        <taxon>Ascomycota</taxon>
        <taxon>Pezizomycotina</taxon>
        <taxon>Sordariomycetes</taxon>
        <taxon>Sordariomycetidae</taxon>
        <taxon>Sordariales</taxon>
        <taxon>Chaetomiaceae</taxon>
        <taxon>Chaetomium</taxon>
    </lineage>
</organism>
<dbReference type="EMBL" id="JAUEPN010000011">
    <property type="protein sequence ID" value="KAK3290885.1"/>
    <property type="molecule type" value="Genomic_DNA"/>
</dbReference>
<evidence type="ECO:0000313" key="2">
    <source>
        <dbReference type="Proteomes" id="UP001278766"/>
    </source>
</evidence>
<keyword evidence="2" id="KW-1185">Reference proteome</keyword>
<sequence>MSFLQSALHANSQPRTLIAAGDMSPVPSLSQPITIFHHSAPPISWGRSTGGSVHDAAEVMPDALSQRPLGRVEIAHHSQEPMHPAADHDSIVILLFGRWAFGNTVTRPEAAHAGGIFSVTNSDRGEGVWMIVENGTGPRAGRVTPMGSLTLARRGRGDFSLSQLLTWAISLQSVPPASRHSQFFYWKHHDTVKLPLLMTTAIAFRPLVTRPWLERVYPIAVVSETGEGKKPMLPSQKSRMQLTVPVSGSPLKIEEFAASLFFHHGPGGILESDTRQSGKGLKSNLPLWGSPMVLAPMRSARHSGEAVCSFWPVSRIPDSTLEFHLLSQQPTPVPSNTKEAQRAMDKKGISHGHARFHC</sequence>
<proteinExistence type="predicted"/>
<dbReference type="AlphaFoldDB" id="A0AAE0LN13"/>
<dbReference type="RefSeq" id="XP_062654399.1">
    <property type="nucleotide sequence ID" value="XM_062804817.1"/>
</dbReference>
<name>A0AAE0LN13_9PEZI</name>